<dbReference type="RefSeq" id="WP_146831556.1">
    <property type="nucleotide sequence ID" value="NZ_CP042476.1"/>
</dbReference>
<dbReference type="Pfam" id="PF13715">
    <property type="entry name" value="CarbopepD_reg_2"/>
    <property type="match status" value="1"/>
</dbReference>
<organism evidence="1 2">
    <name type="scientific">Antarcticibacterium arcticum</name>
    <dbReference type="NCBI Taxonomy" id="2585771"/>
    <lineage>
        <taxon>Bacteria</taxon>
        <taxon>Pseudomonadati</taxon>
        <taxon>Bacteroidota</taxon>
        <taxon>Flavobacteriia</taxon>
        <taxon>Flavobacteriales</taxon>
        <taxon>Flavobacteriaceae</taxon>
        <taxon>Antarcticibacterium</taxon>
    </lineage>
</organism>
<dbReference type="GO" id="GO:0004180">
    <property type="term" value="F:carboxypeptidase activity"/>
    <property type="evidence" value="ECO:0007669"/>
    <property type="project" value="UniProtKB-KW"/>
</dbReference>
<reference evidence="1 2" key="1">
    <citation type="submission" date="2019-08" db="EMBL/GenBank/DDBJ databases">
        <title>Antarcticibacterium arcticum sp. nov., a bacterium isolated from marine sediment of the Canadian Beaufort Sea.</title>
        <authorList>
            <person name="Lee Y.M."/>
            <person name="Baek K."/>
            <person name="Lee D.-H."/>
            <person name="Shin S.C."/>
            <person name="Jin Y.K."/>
            <person name="Park Y."/>
        </authorList>
    </citation>
    <scope>NUCLEOTIDE SEQUENCE [LARGE SCALE GENOMIC DNA]</scope>
    <source>
        <strain evidence="1 2">PAMC 28998</strain>
    </source>
</reference>
<keyword evidence="2" id="KW-1185">Reference proteome</keyword>
<keyword evidence="1" id="KW-0121">Carboxypeptidase</keyword>
<dbReference type="InterPro" id="IPR008969">
    <property type="entry name" value="CarboxyPept-like_regulatory"/>
</dbReference>
<keyword evidence="1" id="KW-0378">Hydrolase</keyword>
<name>A0A5B8YH51_9FLAO</name>
<accession>A0A5B8YH51</accession>
<proteinExistence type="predicted"/>
<dbReference type="OrthoDB" id="1413766at2"/>
<dbReference type="Proteomes" id="UP000321954">
    <property type="component" value="Chromosome"/>
</dbReference>
<dbReference type="EMBL" id="CP042476">
    <property type="protein sequence ID" value="QED37084.1"/>
    <property type="molecule type" value="Genomic_DNA"/>
</dbReference>
<dbReference type="SUPFAM" id="SSF49464">
    <property type="entry name" value="Carboxypeptidase regulatory domain-like"/>
    <property type="match status" value="1"/>
</dbReference>
<protein>
    <submittedName>
        <fullName evidence="1">Carboxypeptidase-like regulatory domain-containing protein</fullName>
    </submittedName>
</protein>
<gene>
    <name evidence="1" type="ORF">FK178_04880</name>
</gene>
<sequence>MKTIKKFILSPPLILFLGILTMLPFHRINAQEFVEYKGIVVESGNGNPIAAAFLSVNGTNISTVTNSEGEFSLKIPVNISSATVSISNLGFQSKTYPLSFFNSNNTRIELNETLEELSEVNIFTATDAKTLVRNMFAKAGDNYLNEPVLMNSFYRESIKKGRRNVSLTEAVLKIYKRPYTATGRDEISITKARKSVDYERLDTMALKLRGGPFNTLYSDIIKYPEYLFNVEQMDEYTFNFGSPARINNRYLYVVNFEMVDKRLPWYYGELYIDAQTNALVKANYHLNVDNRTVASNMFVRKKPGGVKVYPVRVEYQVDYRETGGKWYYGYGSAELEFVVNWKRKLFNSRYTVNSEMAVTDWQVNPGDRVRRDDSFISPAVIMTDDVSGFSDEQFWGSNNIIEPEKSIQNAIEKIQKSIQ</sequence>
<dbReference type="KEGG" id="anp:FK178_04880"/>
<evidence type="ECO:0000313" key="1">
    <source>
        <dbReference type="EMBL" id="QED37084.1"/>
    </source>
</evidence>
<keyword evidence="1" id="KW-0645">Protease</keyword>
<evidence type="ECO:0000313" key="2">
    <source>
        <dbReference type="Proteomes" id="UP000321954"/>
    </source>
</evidence>
<dbReference type="Gene3D" id="2.60.40.1120">
    <property type="entry name" value="Carboxypeptidase-like, regulatory domain"/>
    <property type="match status" value="1"/>
</dbReference>
<dbReference type="AlphaFoldDB" id="A0A5B8YH51"/>